<evidence type="ECO:0000256" key="2">
    <source>
        <dbReference type="ARBA" id="ARBA00008017"/>
    </source>
</evidence>
<evidence type="ECO:0000256" key="3">
    <source>
        <dbReference type="SAM" id="Phobius"/>
    </source>
</evidence>
<gene>
    <name evidence="4" type="ORF">GIB67_030004</name>
</gene>
<dbReference type="Proteomes" id="UP000541444">
    <property type="component" value="Unassembled WGS sequence"/>
</dbReference>
<dbReference type="GO" id="GO:0005886">
    <property type="term" value="C:plasma membrane"/>
    <property type="evidence" value="ECO:0007669"/>
    <property type="project" value="TreeGrafter"/>
</dbReference>
<comment type="similarity">
    <text evidence="2">Belongs to the MscS (TC 1.A.23) family.</text>
</comment>
<name>A0A7J7MY08_9MAGN</name>
<accession>A0A7J7MY08</accession>
<protein>
    <submittedName>
        <fullName evidence="4">Uncharacterized protein</fullName>
    </submittedName>
</protein>
<comment type="caution">
    <text evidence="4">The sequence shown here is derived from an EMBL/GenBank/DDBJ whole genome shotgun (WGS) entry which is preliminary data.</text>
</comment>
<organism evidence="4 5">
    <name type="scientific">Kingdonia uniflora</name>
    <dbReference type="NCBI Taxonomy" id="39325"/>
    <lineage>
        <taxon>Eukaryota</taxon>
        <taxon>Viridiplantae</taxon>
        <taxon>Streptophyta</taxon>
        <taxon>Embryophyta</taxon>
        <taxon>Tracheophyta</taxon>
        <taxon>Spermatophyta</taxon>
        <taxon>Magnoliopsida</taxon>
        <taxon>Ranunculales</taxon>
        <taxon>Circaeasteraceae</taxon>
        <taxon>Kingdonia</taxon>
    </lineage>
</organism>
<dbReference type="InterPro" id="IPR016688">
    <property type="entry name" value="MscS-like_plants/fungi"/>
</dbReference>
<dbReference type="PANTHER" id="PTHR31618:SF1">
    <property type="entry name" value="EF-HAND DOMAIN-CONTAINING PROTEIN"/>
    <property type="match status" value="1"/>
</dbReference>
<dbReference type="PANTHER" id="PTHR31618">
    <property type="entry name" value="MECHANOSENSITIVE ION CHANNEL PROTEIN 5"/>
    <property type="match status" value="1"/>
</dbReference>
<comment type="subcellular location">
    <subcellularLocation>
        <location evidence="1">Membrane</location>
        <topology evidence="1">Multi-pass membrane protein</topology>
    </subcellularLocation>
</comment>
<proteinExistence type="inferred from homology"/>
<dbReference type="AlphaFoldDB" id="A0A7J7MY08"/>
<dbReference type="GO" id="GO:0008381">
    <property type="term" value="F:mechanosensitive monoatomic ion channel activity"/>
    <property type="evidence" value="ECO:0007669"/>
    <property type="project" value="TreeGrafter"/>
</dbReference>
<keyword evidence="3" id="KW-0812">Transmembrane</keyword>
<keyword evidence="3" id="KW-1133">Transmembrane helix</keyword>
<reference evidence="4 5" key="1">
    <citation type="journal article" date="2020" name="IScience">
        <title>Genome Sequencing of the Endangered Kingdonia uniflora (Circaeasteraceae, Ranunculales) Reveals Potential Mechanisms of Evolutionary Specialization.</title>
        <authorList>
            <person name="Sun Y."/>
            <person name="Deng T."/>
            <person name="Zhang A."/>
            <person name="Moore M.J."/>
            <person name="Landis J.B."/>
            <person name="Lin N."/>
            <person name="Zhang H."/>
            <person name="Zhang X."/>
            <person name="Huang J."/>
            <person name="Zhang X."/>
            <person name="Sun H."/>
            <person name="Wang H."/>
        </authorList>
    </citation>
    <scope>NUCLEOTIDE SEQUENCE [LARGE SCALE GENOMIC DNA]</scope>
    <source>
        <strain evidence="4">TB1705</strain>
        <tissue evidence="4">Leaf</tissue>
    </source>
</reference>
<feature type="transmembrane region" description="Helical" evidence="3">
    <location>
        <begin position="85"/>
        <end position="102"/>
    </location>
</feature>
<evidence type="ECO:0000313" key="5">
    <source>
        <dbReference type="Proteomes" id="UP000541444"/>
    </source>
</evidence>
<evidence type="ECO:0000256" key="1">
    <source>
        <dbReference type="ARBA" id="ARBA00004141"/>
    </source>
</evidence>
<keyword evidence="3" id="KW-0472">Membrane</keyword>
<sequence>MKRSLKLSWGLSSMRLTANVLQKVTQKNVSAWNMKRCMKVVREGFCTWNGLPRPEASPVNAFNERKFLASSLDNTKIAMNNLHHIVNVLVIILIAFLLWGFLHDPFDVGELESIMSDLRVLPFQFPVKVQIQELPVMTRSPESVTFTSA</sequence>
<keyword evidence="5" id="KW-1185">Reference proteome</keyword>
<evidence type="ECO:0000313" key="4">
    <source>
        <dbReference type="EMBL" id="KAF6159746.1"/>
    </source>
</evidence>
<dbReference type="EMBL" id="JACGCM010001188">
    <property type="protein sequence ID" value="KAF6159746.1"/>
    <property type="molecule type" value="Genomic_DNA"/>
</dbReference>
<dbReference type="GO" id="GO:0006820">
    <property type="term" value="P:monoatomic anion transport"/>
    <property type="evidence" value="ECO:0007669"/>
    <property type="project" value="TreeGrafter"/>
</dbReference>